<protein>
    <submittedName>
        <fullName evidence="2">Uncharacterized protein YjbI, contains pentapeptide repeats</fullName>
    </submittedName>
</protein>
<evidence type="ECO:0000256" key="1">
    <source>
        <dbReference type="SAM" id="Phobius"/>
    </source>
</evidence>
<dbReference type="InterPro" id="IPR001646">
    <property type="entry name" value="5peptide_repeat"/>
</dbReference>
<keyword evidence="1" id="KW-0472">Membrane</keyword>
<dbReference type="SUPFAM" id="SSF141571">
    <property type="entry name" value="Pentapeptide repeat-like"/>
    <property type="match status" value="1"/>
</dbReference>
<dbReference type="STRING" id="261654.GA0070611_2983"/>
<keyword evidence="1" id="KW-0812">Transmembrane</keyword>
<dbReference type="AlphaFoldDB" id="A0A1A8ZNC8"/>
<feature type="transmembrane region" description="Helical" evidence="1">
    <location>
        <begin position="104"/>
        <end position="125"/>
    </location>
</feature>
<dbReference type="InterPro" id="IPR051082">
    <property type="entry name" value="Pentapeptide-BTB/POZ_domain"/>
</dbReference>
<keyword evidence="1" id="KW-1133">Transmembrane helix</keyword>
<evidence type="ECO:0000313" key="3">
    <source>
        <dbReference type="Proteomes" id="UP000199385"/>
    </source>
</evidence>
<dbReference type="PANTHER" id="PTHR14136:SF17">
    <property type="entry name" value="BTB_POZ DOMAIN-CONTAINING PROTEIN KCTD9"/>
    <property type="match status" value="1"/>
</dbReference>
<dbReference type="EMBL" id="LT594323">
    <property type="protein sequence ID" value="SBT45321.1"/>
    <property type="molecule type" value="Genomic_DNA"/>
</dbReference>
<reference evidence="3" key="1">
    <citation type="submission" date="2016-06" db="EMBL/GenBank/DDBJ databases">
        <authorList>
            <person name="Varghese N."/>
            <person name="Submissions Spin"/>
        </authorList>
    </citation>
    <scope>NUCLEOTIDE SEQUENCE [LARGE SCALE GENOMIC DNA]</scope>
    <source>
        <strain evidence="3">DSM 44815</strain>
    </source>
</reference>
<dbReference type="Pfam" id="PF00805">
    <property type="entry name" value="Pentapeptide"/>
    <property type="match status" value="3"/>
</dbReference>
<dbReference type="Proteomes" id="UP000199385">
    <property type="component" value="Chromosome I"/>
</dbReference>
<feature type="transmembrane region" description="Helical" evidence="1">
    <location>
        <begin position="59"/>
        <end position="79"/>
    </location>
</feature>
<organism evidence="2 3">
    <name type="scientific">Micromonospora auratinigra</name>
    <dbReference type="NCBI Taxonomy" id="261654"/>
    <lineage>
        <taxon>Bacteria</taxon>
        <taxon>Bacillati</taxon>
        <taxon>Actinomycetota</taxon>
        <taxon>Actinomycetes</taxon>
        <taxon>Micromonosporales</taxon>
        <taxon>Micromonosporaceae</taxon>
        <taxon>Micromonospora</taxon>
    </lineage>
</organism>
<gene>
    <name evidence="2" type="ORF">GA0070611_2983</name>
</gene>
<accession>A0A1A8ZNC8</accession>
<sequence>MPVLRALMSSPFLSPAGLSLGKHHVEVQRLRSLYWRLKIWKQIKINAFRERRGKFAVHPIAWMAPLATVALGLYVVALWKAPDILTLELSAASPEARLTAAHNARLLVISVVSALVVGAGLLYTARNYRLAHRGQVTDRFAKSLERLGSNELYIRIGGIRALGHVMQDSPDHYLDCVEVLAAFIRARAPRAGDFNDTAPSIYPHRQLPNEPEADVQAAFTALAHRPKKHQSDRHLLDFHDLHLRAVNLADAQLDDADFRGADLQECNLSGASARGALFDGANLRSAELSQVRLGRASLAQARLAKSRMSEAELVNSHLVEANMEDANLYQANLHSANLRGADLRRTQLVGANFSYANLSRANLSFARLTGAQLVSAQLSSASLNHATLIGADLNGANLQSARMQNAVISHADEADENPPHPED</sequence>
<dbReference type="Gene3D" id="2.160.20.80">
    <property type="entry name" value="E3 ubiquitin-protein ligase SopA"/>
    <property type="match status" value="1"/>
</dbReference>
<keyword evidence="3" id="KW-1185">Reference proteome</keyword>
<name>A0A1A8ZNC8_9ACTN</name>
<evidence type="ECO:0000313" key="2">
    <source>
        <dbReference type="EMBL" id="SBT45321.1"/>
    </source>
</evidence>
<dbReference type="PATRIC" id="fig|261654.4.peg.3034"/>
<proteinExistence type="predicted"/>
<dbReference type="PANTHER" id="PTHR14136">
    <property type="entry name" value="BTB_POZ DOMAIN-CONTAINING PROTEIN KCTD9"/>
    <property type="match status" value="1"/>
</dbReference>